<accession>A0ABZ3J4N1</accession>
<organism evidence="1 2">
    <name type="scientific">Sporomusa acidovorans (strain ATCC 49682 / DSM 3132 / Mol)</name>
    <dbReference type="NCBI Taxonomy" id="1123286"/>
    <lineage>
        <taxon>Bacteria</taxon>
        <taxon>Bacillati</taxon>
        <taxon>Bacillota</taxon>
        <taxon>Negativicutes</taxon>
        <taxon>Selenomonadales</taxon>
        <taxon>Sporomusaceae</taxon>
        <taxon>Sporomusa</taxon>
    </lineage>
</organism>
<reference evidence="1" key="1">
    <citation type="submission" date="2024-05" db="EMBL/GenBank/DDBJ databases">
        <title>Isolation and characterization of Sporomusa carbonis sp. nov., a carboxydotrophic hydrogenogen in the genus of Sporomusa isolated from a charcoal burning pile.</title>
        <authorList>
            <person name="Boeer T."/>
            <person name="Rosenbaum F."/>
            <person name="Eysell L."/>
            <person name="Mueller V."/>
            <person name="Daniel R."/>
            <person name="Poehlein A."/>
        </authorList>
    </citation>
    <scope>NUCLEOTIDE SEQUENCE [LARGE SCALE GENOMIC DNA]</scope>
    <source>
        <strain evidence="1">DSM 3132</strain>
    </source>
</reference>
<sequence>MPPQTTSFLPMTMDSPFVNRLGGDEHRFVRSSDMALIDHAAVFRKDGIAAEKVAVREVEGGGHLAAAHVHLRPGGEEDAVGVDEVDLAVLQPPRQRRLSGLINRVSGIENYVECVRQLHSNIRQAPGVLPIALRRNKRRKRYQSG</sequence>
<dbReference type="Proteomes" id="UP000216052">
    <property type="component" value="Chromosome"/>
</dbReference>
<keyword evidence="2" id="KW-1185">Reference proteome</keyword>
<protein>
    <submittedName>
        <fullName evidence="1">Uncharacterized protein</fullName>
    </submittedName>
</protein>
<evidence type="ECO:0000313" key="1">
    <source>
        <dbReference type="EMBL" id="XFO73337.1"/>
    </source>
</evidence>
<proteinExistence type="predicted"/>
<dbReference type="EMBL" id="CP155571">
    <property type="protein sequence ID" value="XFO73337.1"/>
    <property type="molecule type" value="Genomic_DNA"/>
</dbReference>
<gene>
    <name evidence="1" type="ORF">SPACI_034230</name>
</gene>
<name>A0ABZ3J4N1_SPOA4</name>
<evidence type="ECO:0000313" key="2">
    <source>
        <dbReference type="Proteomes" id="UP000216052"/>
    </source>
</evidence>